<dbReference type="GO" id="GO:0004556">
    <property type="term" value="F:alpha-amylase activity"/>
    <property type="evidence" value="ECO:0007669"/>
    <property type="project" value="UniProtKB-EC"/>
</dbReference>
<dbReference type="InterPro" id="IPR006047">
    <property type="entry name" value="GH13_cat_dom"/>
</dbReference>
<dbReference type="RefSeq" id="WP_163243525.1">
    <property type="nucleotide sequence ID" value="NZ_CP082780.1"/>
</dbReference>
<evidence type="ECO:0000313" key="14">
    <source>
        <dbReference type="EMBL" id="NEY83123.1"/>
    </source>
</evidence>
<dbReference type="InterPro" id="IPR013777">
    <property type="entry name" value="A-amylase-like"/>
</dbReference>
<protein>
    <recommendedName>
        <fullName evidence="4">alpha-amylase</fullName>
        <ecNumber evidence="4">3.2.1.1</ecNumber>
    </recommendedName>
</protein>
<dbReference type="EC" id="3.2.1.1" evidence="4"/>
<dbReference type="EMBL" id="JAAIWN010000078">
    <property type="protein sequence ID" value="NEY83123.1"/>
    <property type="molecule type" value="Genomic_DNA"/>
</dbReference>
<evidence type="ECO:0000256" key="3">
    <source>
        <dbReference type="ARBA" id="ARBA00008061"/>
    </source>
</evidence>
<dbReference type="SMART" id="SM00642">
    <property type="entry name" value="Aamy"/>
    <property type="match status" value="1"/>
</dbReference>
<evidence type="ECO:0000313" key="15">
    <source>
        <dbReference type="Proteomes" id="UP000472971"/>
    </source>
</evidence>
<keyword evidence="11" id="KW-1133">Transmembrane helix</keyword>
<evidence type="ECO:0000313" key="16">
    <source>
        <dbReference type="Proteomes" id="UP000570010"/>
    </source>
</evidence>
<dbReference type="Pfam" id="PF00128">
    <property type="entry name" value="Alpha-amylase"/>
    <property type="match status" value="1"/>
</dbReference>
<evidence type="ECO:0000256" key="5">
    <source>
        <dbReference type="ARBA" id="ARBA00022723"/>
    </source>
</evidence>
<dbReference type="GO" id="GO:0005509">
    <property type="term" value="F:calcium ion binding"/>
    <property type="evidence" value="ECO:0007669"/>
    <property type="project" value="InterPro"/>
</dbReference>
<accession>A0A6B3W582</accession>
<evidence type="ECO:0000256" key="10">
    <source>
        <dbReference type="ARBA" id="ARBA00023295"/>
    </source>
</evidence>
<comment type="caution">
    <text evidence="14">The sequence shown here is derived from an EMBL/GenBank/DDBJ whole genome shotgun (WGS) entry which is preliminary data.</text>
</comment>
<dbReference type="PANTHER" id="PTHR10357">
    <property type="entry name" value="ALPHA-AMYLASE FAMILY MEMBER"/>
    <property type="match status" value="1"/>
</dbReference>
<feature type="domain" description="Glycosyl hydrolase family 13 catalytic" evidence="12">
    <location>
        <begin position="38"/>
        <end position="366"/>
    </location>
</feature>
<evidence type="ECO:0000313" key="13">
    <source>
        <dbReference type="EMBL" id="MBA4538772.1"/>
    </source>
</evidence>
<comment type="similarity">
    <text evidence="3">Belongs to the glycosyl hydrolase 13 family.</text>
</comment>
<proteinExistence type="inferred from homology"/>
<keyword evidence="9" id="KW-0119">Carbohydrate metabolism</keyword>
<dbReference type="Gene3D" id="2.60.40.1180">
    <property type="entry name" value="Golgi alpha-mannosidase II"/>
    <property type="match status" value="1"/>
</dbReference>
<dbReference type="InterPro" id="IPR013780">
    <property type="entry name" value="Glyco_hydro_b"/>
</dbReference>
<dbReference type="SUPFAM" id="SSF51011">
    <property type="entry name" value="Glycosyl hydrolase domain"/>
    <property type="match status" value="1"/>
</dbReference>
<feature type="transmembrane region" description="Helical" evidence="11">
    <location>
        <begin position="463"/>
        <end position="484"/>
    </location>
</feature>
<evidence type="ECO:0000256" key="9">
    <source>
        <dbReference type="ARBA" id="ARBA00023277"/>
    </source>
</evidence>
<gene>
    <name evidence="14" type="ORF">G4D64_16875</name>
    <name evidence="13" type="ORF">H1Z61_16975</name>
</gene>
<dbReference type="PANTHER" id="PTHR10357:SF215">
    <property type="entry name" value="ALPHA-AMYLASE 1"/>
    <property type="match status" value="1"/>
</dbReference>
<keyword evidence="10" id="KW-0326">Glycosidase</keyword>
<evidence type="ECO:0000256" key="6">
    <source>
        <dbReference type="ARBA" id="ARBA00022729"/>
    </source>
</evidence>
<reference evidence="14 15" key="1">
    <citation type="submission" date="2020-02" db="EMBL/GenBank/DDBJ databases">
        <title>Bacillus aquiflavi sp. nov., isolated from yellow water of strong flavor Chinese baijiu in Yibin region of China.</title>
        <authorList>
            <person name="Xie J."/>
        </authorList>
    </citation>
    <scope>NUCLEOTIDE SEQUENCE [LARGE SCALE GENOMIC DNA]</scope>
    <source>
        <strain evidence="14 15">3H-10</strain>
    </source>
</reference>
<dbReference type="Gene3D" id="3.20.20.80">
    <property type="entry name" value="Glycosidases"/>
    <property type="match status" value="1"/>
</dbReference>
<evidence type="ECO:0000256" key="11">
    <source>
        <dbReference type="SAM" id="Phobius"/>
    </source>
</evidence>
<evidence type="ECO:0000256" key="2">
    <source>
        <dbReference type="ARBA" id="ARBA00001913"/>
    </source>
</evidence>
<keyword evidence="5" id="KW-0479">Metal-binding</keyword>
<evidence type="ECO:0000259" key="12">
    <source>
        <dbReference type="SMART" id="SM00642"/>
    </source>
</evidence>
<dbReference type="EMBL" id="JACEIO010000076">
    <property type="protein sequence ID" value="MBA4538772.1"/>
    <property type="molecule type" value="Genomic_DNA"/>
</dbReference>
<keyword evidence="6" id="KW-0732">Signal</keyword>
<comment type="catalytic activity">
    <reaction evidence="1">
        <text>Endohydrolysis of (1-&gt;4)-alpha-D-glucosidic linkages in polysaccharides containing three or more (1-&gt;4)-alpha-linked D-glucose units.</text>
        <dbReference type="EC" id="3.2.1.1"/>
    </reaction>
</comment>
<evidence type="ECO:0000256" key="7">
    <source>
        <dbReference type="ARBA" id="ARBA00022801"/>
    </source>
</evidence>
<dbReference type="PIRSF" id="PIRSF001024">
    <property type="entry name" value="Alph-amyl_fung"/>
    <property type="match status" value="1"/>
</dbReference>
<keyword evidence="15" id="KW-1185">Reference proteome</keyword>
<evidence type="ECO:0000256" key="1">
    <source>
        <dbReference type="ARBA" id="ARBA00000548"/>
    </source>
</evidence>
<dbReference type="SUPFAM" id="SSF51445">
    <property type="entry name" value="(Trans)glycosidases"/>
    <property type="match status" value="1"/>
</dbReference>
<evidence type="ECO:0000256" key="8">
    <source>
        <dbReference type="ARBA" id="ARBA00022837"/>
    </source>
</evidence>
<keyword evidence="8" id="KW-0106">Calcium</keyword>
<dbReference type="InterPro" id="IPR054174">
    <property type="entry name" value="Alpha-amylase-like_C"/>
</dbReference>
<comment type="cofactor">
    <cofactor evidence="2">
        <name>Ca(2+)</name>
        <dbReference type="ChEBI" id="CHEBI:29108"/>
    </cofactor>
</comment>
<dbReference type="Proteomes" id="UP000570010">
    <property type="component" value="Unassembled WGS sequence"/>
</dbReference>
<keyword evidence="11" id="KW-0472">Membrane</keyword>
<dbReference type="InterPro" id="IPR017853">
    <property type="entry name" value="GH"/>
</dbReference>
<dbReference type="AlphaFoldDB" id="A0A6B3W582"/>
<name>A0A6B3W582_9BACI</name>
<dbReference type="Pfam" id="PF22026">
    <property type="entry name" value="Alpha-amylase_C_2"/>
    <property type="match status" value="1"/>
</dbReference>
<dbReference type="Proteomes" id="UP000472971">
    <property type="component" value="Unassembled WGS sequence"/>
</dbReference>
<sequence>MKKGVITLMLIPLLLFYTLPVEGAEKEERTWQDETIYFLMIDRFYNGDTRNDFEVNRNDPLSFYGGDFQGIIDKLDYLKEMGFTTLLLTPIFDNDEKGYHGYWMVDYYKPDEHFGSLGKFRELVKEAHNRDMKVMVDFVTNYVGKNHPWVSDPNKKDWFSDQLVNGLPQLALENNDVQKYLIDAAKWWVEETDLDGYRLEGVEQAPHSFWKDFVKEVKGVKKDFFLLGEITSDHEEEIGNFENTGIDGFLDYPKTQTLRNAFAMPDQSSQMLFSFPADQNQYLRGTFLDNHLMKRFTNDAAEKNKHPGPRWKLALTYLYTSPGIPIVYYGSEIALAGEDIPENRAVMDFRTDQDLIDYISKIGKLRQDLPSLTKGTLEFLYEKNGMMVFKRTYKEETVVIAINNTSKTQIVTLDDKMIEGGKELRGLLAGDLVRSNEENKYNIVIDREEAEIYVLAEKTKIKLSFIIGTVAVWVIFILFLYVVWKKAKTGRS</sequence>
<reference evidence="13 16" key="2">
    <citation type="submission" date="2020-07" db="EMBL/GenBank/DDBJ databases">
        <authorList>
            <person name="Feng H."/>
        </authorList>
    </citation>
    <scope>NUCLEOTIDE SEQUENCE [LARGE SCALE GENOMIC DNA]</scope>
    <source>
        <strain evidence="16">s-12</strain>
        <strain evidence="13">S-12</strain>
    </source>
</reference>
<evidence type="ECO:0000256" key="4">
    <source>
        <dbReference type="ARBA" id="ARBA00012595"/>
    </source>
</evidence>
<organism evidence="14 15">
    <name type="scientific">Bacillus aquiflavi</name>
    <dbReference type="NCBI Taxonomy" id="2672567"/>
    <lineage>
        <taxon>Bacteria</taxon>
        <taxon>Bacillati</taxon>
        <taxon>Bacillota</taxon>
        <taxon>Bacilli</taxon>
        <taxon>Bacillales</taxon>
        <taxon>Bacillaceae</taxon>
        <taxon>Bacillus</taxon>
    </lineage>
</organism>
<keyword evidence="11" id="KW-0812">Transmembrane</keyword>
<dbReference type="GO" id="GO:0005975">
    <property type="term" value="P:carbohydrate metabolic process"/>
    <property type="evidence" value="ECO:0007669"/>
    <property type="project" value="InterPro"/>
</dbReference>
<keyword evidence="7" id="KW-0378">Hydrolase</keyword>